<sequence>SSAMATHAAVPVHRHGALGWVVPLTIGALYGLYTSFMTREDGASAGAQFAVGIVSAAVMAGLCYAMGRFQHAMPREVRAAAYAVLMGCAVGYLYSLSGRSILTVTVLSLAIAAATFIVTFYYYYTHED</sequence>
<keyword evidence="1" id="KW-0472">Membrane</keyword>
<name>O86915_STRRO</name>
<proteinExistence type="predicted"/>
<feature type="transmembrane region" description="Helical" evidence="1">
    <location>
        <begin position="45"/>
        <end position="67"/>
    </location>
</feature>
<feature type="transmembrane region" description="Helical" evidence="1">
    <location>
        <begin position="12"/>
        <end position="33"/>
    </location>
</feature>
<evidence type="ECO:0000256" key="1">
    <source>
        <dbReference type="SAM" id="Phobius"/>
    </source>
</evidence>
<accession>O86915</accession>
<dbReference type="EMBL" id="Y15759">
    <property type="protein sequence ID" value="CAA75760.1"/>
    <property type="molecule type" value="Genomic_DNA"/>
</dbReference>
<feature type="non-terminal residue" evidence="2">
    <location>
        <position position="1"/>
    </location>
</feature>
<evidence type="ECO:0000313" key="2">
    <source>
        <dbReference type="EMBL" id="CAA75760.1"/>
    </source>
</evidence>
<feature type="transmembrane region" description="Helical" evidence="1">
    <location>
        <begin position="101"/>
        <end position="124"/>
    </location>
</feature>
<feature type="transmembrane region" description="Helical" evidence="1">
    <location>
        <begin position="79"/>
        <end position="95"/>
    </location>
</feature>
<keyword evidence="1" id="KW-0812">Transmembrane</keyword>
<gene>
    <name evidence="2" type="primary">ORFA</name>
</gene>
<keyword evidence="1" id="KW-1133">Transmembrane helix</keyword>
<organism evidence="2">
    <name type="scientific">Streptomyces rochei</name>
    <name type="common">Streptomyces parvullus</name>
    <dbReference type="NCBI Taxonomy" id="1928"/>
    <lineage>
        <taxon>Bacteria</taxon>
        <taxon>Bacillati</taxon>
        <taxon>Actinomycetota</taxon>
        <taxon>Actinomycetes</taxon>
        <taxon>Kitasatosporales</taxon>
        <taxon>Streptomycetaceae</taxon>
        <taxon>Streptomyces</taxon>
        <taxon>Streptomyces rochei group</taxon>
    </lineage>
</organism>
<protein>
    <submittedName>
        <fullName evidence="2">ORFA protein</fullName>
    </submittedName>
</protein>
<reference evidence="2" key="1">
    <citation type="journal article" date="1998" name="J. Bacteriol.">
        <title>A silent ABC transporter isolated from Streptomyces rochei F20 induces multidrug resistance.</title>
        <authorList>
            <person name="Fernandez-Moreno M.A."/>
            <person name="Carbo L."/>
            <person name="Cuesta T."/>
            <person name="Vallin C."/>
            <person name="Malpartida F."/>
        </authorList>
    </citation>
    <scope>NUCLEOTIDE SEQUENCE</scope>
    <source>
        <strain evidence="2">F20</strain>
    </source>
</reference>
<dbReference type="AlphaFoldDB" id="O86915"/>